<reference evidence="2 3" key="1">
    <citation type="submission" date="2023-08" db="EMBL/GenBank/DDBJ databases">
        <authorList>
            <person name="Joshi A."/>
            <person name="Thite S."/>
        </authorList>
    </citation>
    <scope>NUCLEOTIDE SEQUENCE [LARGE SCALE GENOMIC DNA]</scope>
    <source>
        <strain evidence="2 3">1E1</strain>
    </source>
</reference>
<keyword evidence="3" id="KW-1185">Reference proteome</keyword>
<accession>A0ABT9GKZ5</accession>
<dbReference type="EMBL" id="JAUZVY010000001">
    <property type="protein sequence ID" value="MDP4527643.1"/>
    <property type="molecule type" value="Genomic_DNA"/>
</dbReference>
<feature type="chain" id="PRO_5045998878" evidence="1">
    <location>
        <begin position="23"/>
        <end position="249"/>
    </location>
</feature>
<dbReference type="RefSeq" id="WP_305943863.1">
    <property type="nucleotide sequence ID" value="NZ_JAUZVY010000001.1"/>
</dbReference>
<evidence type="ECO:0000313" key="2">
    <source>
        <dbReference type="EMBL" id="MDP4527643.1"/>
    </source>
</evidence>
<dbReference type="Proteomes" id="UP001236258">
    <property type="component" value="Unassembled WGS sequence"/>
</dbReference>
<feature type="signal peptide" evidence="1">
    <location>
        <begin position="1"/>
        <end position="22"/>
    </location>
</feature>
<comment type="caution">
    <text evidence="2">The sequence shown here is derived from an EMBL/GenBank/DDBJ whole genome shotgun (WGS) entry which is preliminary data.</text>
</comment>
<evidence type="ECO:0000256" key="1">
    <source>
        <dbReference type="SAM" id="SignalP"/>
    </source>
</evidence>
<dbReference type="Pfam" id="PF12048">
    <property type="entry name" value="DUF3530"/>
    <property type="match status" value="2"/>
</dbReference>
<name>A0ABT9GKZ5_9GAMM</name>
<dbReference type="InterPro" id="IPR022529">
    <property type="entry name" value="DUF3530"/>
</dbReference>
<protein>
    <submittedName>
        <fullName evidence="2">DUF3530 family protein</fullName>
    </submittedName>
</protein>
<organism evidence="2 3">
    <name type="scientific">Alkalimonas delamerensis</name>
    <dbReference type="NCBI Taxonomy" id="265981"/>
    <lineage>
        <taxon>Bacteria</taxon>
        <taxon>Pseudomonadati</taxon>
        <taxon>Pseudomonadota</taxon>
        <taxon>Gammaproteobacteria</taxon>
        <taxon>Alkalimonas</taxon>
    </lineage>
</organism>
<keyword evidence="1" id="KW-0732">Signal</keyword>
<proteinExistence type="predicted"/>
<sequence>MPLNLYKVLLLVFSLSAMPCSANDWLSQDLQRFLPEWEQQVLTQGQQSLLVAHRQAMTPYQQGTLLLIPDPTQHPASPRHINFLRQHMNQHGWKTLAILSNHWQQQSSEMAKQQLEQDLMLVLTEPEWQSGHLVVLAQGRSGSLVSQLDWSRQPRQPDAMVLLSSYESEPTQNRALAKRIAQLSMPVLDLAHHQDHQHIAATFELRQQWSRQQANLLYRQRMLTGKPELETTQQLLYKELYGWLTYLGL</sequence>
<evidence type="ECO:0000313" key="3">
    <source>
        <dbReference type="Proteomes" id="UP001236258"/>
    </source>
</evidence>
<gene>
    <name evidence="2" type="ORF">Q3O59_01190</name>
</gene>